<sequence>MEIRGDQRKMKQLAIVTGASSGIGKAVAKKFLELGYEAVLADRNPDRLRAAEEGFGAWKGRFTCCETDVADAGSIDALIVQVRRRKADFHVLVNCAGVFRGGLLHEAAAEDYDVQFDVNVKGTCLMMKAVLPLMLEAHGGSIVNVASVSGIRGDYNAPLYCASKGAVISLTRAAALDYMEKGIRINCVSPSATATPMFLSGTGDGVMRAFKEALPDHKIGLPEQVADAVVFLASPQAAHICGHNLPVDGGLTAWNGQPRQDKDA</sequence>
<evidence type="ECO:0000256" key="1">
    <source>
        <dbReference type="ARBA" id="ARBA00006484"/>
    </source>
</evidence>
<dbReference type="STRING" id="626937.HMPREF3293_03167"/>
<comment type="caution">
    <text evidence="3">The sequence shown here is derived from an EMBL/GenBank/DDBJ whole genome shotgun (WGS) entry which is preliminary data.</text>
</comment>
<dbReference type="AlphaFoldDB" id="A0A136Q0A2"/>
<dbReference type="KEGG" id="cmiu:B1H56_13470"/>
<dbReference type="InterPro" id="IPR020904">
    <property type="entry name" value="Sc_DH/Rdtase_CS"/>
</dbReference>
<evidence type="ECO:0000313" key="4">
    <source>
        <dbReference type="Proteomes" id="UP000070366"/>
    </source>
</evidence>
<organism evidence="3 4">
    <name type="scientific">Christensenella minuta</name>
    <dbReference type="NCBI Taxonomy" id="626937"/>
    <lineage>
        <taxon>Bacteria</taxon>
        <taxon>Bacillati</taxon>
        <taxon>Bacillota</taxon>
        <taxon>Clostridia</taxon>
        <taxon>Christensenellales</taxon>
        <taxon>Christensenellaceae</taxon>
        <taxon>Christensenella</taxon>
    </lineage>
</organism>
<comment type="similarity">
    <text evidence="1">Belongs to the short-chain dehydrogenases/reductases (SDR) family.</text>
</comment>
<dbReference type="Pfam" id="PF13561">
    <property type="entry name" value="adh_short_C2"/>
    <property type="match status" value="1"/>
</dbReference>
<dbReference type="Gene3D" id="3.40.50.720">
    <property type="entry name" value="NAD(P)-binding Rossmann-like Domain"/>
    <property type="match status" value="1"/>
</dbReference>
<dbReference type="SUPFAM" id="SSF51735">
    <property type="entry name" value="NAD(P)-binding Rossmann-fold domains"/>
    <property type="match status" value="1"/>
</dbReference>
<dbReference type="PANTHER" id="PTHR43477">
    <property type="entry name" value="DIHYDROANTICAPSIN 7-DEHYDROGENASE"/>
    <property type="match status" value="1"/>
</dbReference>
<protein>
    <submittedName>
        <fullName evidence="3">Putative 2-(R)-hydroxypropyl-CoM dehydrogenase</fullName>
    </submittedName>
</protein>
<evidence type="ECO:0000313" key="3">
    <source>
        <dbReference type="EMBL" id="KXK64119.1"/>
    </source>
</evidence>
<dbReference type="InterPro" id="IPR002347">
    <property type="entry name" value="SDR_fam"/>
</dbReference>
<accession>A0A136Q0A2</accession>
<dbReference type="PRINTS" id="PR00080">
    <property type="entry name" value="SDRFAMILY"/>
</dbReference>
<dbReference type="PATRIC" id="fig|626937.4.peg.3117"/>
<dbReference type="PANTHER" id="PTHR43477:SF1">
    <property type="entry name" value="DIHYDROANTICAPSIN 7-DEHYDROGENASE"/>
    <property type="match status" value="1"/>
</dbReference>
<reference evidence="4" key="1">
    <citation type="submission" date="2016-02" db="EMBL/GenBank/DDBJ databases">
        <authorList>
            <person name="Mitreva M."/>
            <person name="Pepin K.H."/>
            <person name="Mihindukulasuriya K.A."/>
            <person name="Fulton R."/>
            <person name="Fronick C."/>
            <person name="O'Laughlin M."/>
            <person name="Miner T."/>
            <person name="Herter B."/>
            <person name="Rosa B.A."/>
            <person name="Cordes M."/>
            <person name="Tomlinson C."/>
            <person name="Wollam A."/>
            <person name="Palsikar V.B."/>
            <person name="Mardis E.R."/>
            <person name="Wilson R.K."/>
        </authorList>
    </citation>
    <scope>NUCLEOTIDE SEQUENCE [LARGE SCALE GENOMIC DNA]</scope>
    <source>
        <strain evidence="4">DSM 22607</strain>
    </source>
</reference>
<keyword evidence="4" id="KW-1185">Reference proteome</keyword>
<dbReference type="CDD" id="cd05233">
    <property type="entry name" value="SDR_c"/>
    <property type="match status" value="1"/>
</dbReference>
<proteinExistence type="inferred from homology"/>
<keyword evidence="2" id="KW-0560">Oxidoreductase</keyword>
<dbReference type="GO" id="GO:0008206">
    <property type="term" value="P:bile acid metabolic process"/>
    <property type="evidence" value="ECO:0007669"/>
    <property type="project" value="UniProtKB-ARBA"/>
</dbReference>
<gene>
    <name evidence="3" type="ORF">HMPREF3293_03167</name>
</gene>
<dbReference type="PROSITE" id="PS00061">
    <property type="entry name" value="ADH_SHORT"/>
    <property type="match status" value="1"/>
</dbReference>
<dbReference type="PRINTS" id="PR00081">
    <property type="entry name" value="GDHRDH"/>
</dbReference>
<name>A0A136Q0A2_9FIRM</name>
<dbReference type="Proteomes" id="UP000070366">
    <property type="component" value="Unassembled WGS sequence"/>
</dbReference>
<dbReference type="EMBL" id="LSZW01000067">
    <property type="protein sequence ID" value="KXK64119.1"/>
    <property type="molecule type" value="Genomic_DNA"/>
</dbReference>
<evidence type="ECO:0000256" key="2">
    <source>
        <dbReference type="ARBA" id="ARBA00023002"/>
    </source>
</evidence>
<dbReference type="OrthoDB" id="9803333at2"/>
<dbReference type="GO" id="GO:0016491">
    <property type="term" value="F:oxidoreductase activity"/>
    <property type="evidence" value="ECO:0007669"/>
    <property type="project" value="UniProtKB-KW"/>
</dbReference>
<dbReference type="FunFam" id="3.40.50.720:FF:000084">
    <property type="entry name" value="Short-chain dehydrogenase reductase"/>
    <property type="match status" value="1"/>
</dbReference>
<dbReference type="InterPro" id="IPR051122">
    <property type="entry name" value="SDR_DHRS6-like"/>
</dbReference>
<dbReference type="InterPro" id="IPR036291">
    <property type="entry name" value="NAD(P)-bd_dom_sf"/>
</dbReference>